<comment type="caution">
    <text evidence="8">The sequence shown here is derived from an EMBL/GenBank/DDBJ whole genome shotgun (WGS) entry which is preliminary data.</text>
</comment>
<dbReference type="PANTHER" id="PTHR22906">
    <property type="entry name" value="PROPERDIN"/>
    <property type="match status" value="1"/>
</dbReference>
<organism evidence="8">
    <name type="scientific">Cladocopium goreaui</name>
    <dbReference type="NCBI Taxonomy" id="2562237"/>
    <lineage>
        <taxon>Eukaryota</taxon>
        <taxon>Sar</taxon>
        <taxon>Alveolata</taxon>
        <taxon>Dinophyceae</taxon>
        <taxon>Suessiales</taxon>
        <taxon>Symbiodiniaceae</taxon>
        <taxon>Cladocopium</taxon>
    </lineage>
</organism>
<evidence type="ECO:0000256" key="6">
    <source>
        <dbReference type="SAM" id="SignalP"/>
    </source>
</evidence>
<keyword evidence="10" id="KW-1185">Reference proteome</keyword>
<gene>
    <name evidence="8" type="ORF">C1SCF055_LOCUS39704</name>
</gene>
<keyword evidence="1 6" id="KW-0732">Signal</keyword>
<evidence type="ECO:0000313" key="8">
    <source>
        <dbReference type="EMBL" id="CAI4014835.1"/>
    </source>
</evidence>
<dbReference type="InterPro" id="IPR000884">
    <property type="entry name" value="TSP1_rpt"/>
</dbReference>
<dbReference type="EMBL" id="CAMXCT030006502">
    <property type="protein sequence ID" value="CAL4802147.1"/>
    <property type="molecule type" value="Genomic_DNA"/>
</dbReference>
<reference evidence="8" key="1">
    <citation type="submission" date="2022-10" db="EMBL/GenBank/DDBJ databases">
        <authorList>
            <person name="Chen Y."/>
            <person name="Dougan E. K."/>
            <person name="Chan C."/>
            <person name="Rhodes N."/>
            <person name="Thang M."/>
        </authorList>
    </citation>
    <scope>NUCLEOTIDE SEQUENCE</scope>
</reference>
<feature type="domain" description="Spondin-like TSP1" evidence="7">
    <location>
        <begin position="199"/>
        <end position="251"/>
    </location>
</feature>
<dbReference type="AlphaFoldDB" id="A0A9P1DSG9"/>
<dbReference type="Proteomes" id="UP001152797">
    <property type="component" value="Unassembled WGS sequence"/>
</dbReference>
<feature type="region of interest" description="Disordered" evidence="5">
    <location>
        <begin position="458"/>
        <end position="495"/>
    </location>
</feature>
<dbReference type="InterPro" id="IPR044004">
    <property type="entry name" value="TSP1_spondin_dom"/>
</dbReference>
<evidence type="ECO:0000256" key="3">
    <source>
        <dbReference type="ARBA" id="ARBA00023157"/>
    </source>
</evidence>
<evidence type="ECO:0000256" key="4">
    <source>
        <dbReference type="ARBA" id="ARBA00023180"/>
    </source>
</evidence>
<feature type="domain" description="Spondin-like TSP1" evidence="7">
    <location>
        <begin position="143"/>
        <end position="195"/>
    </location>
</feature>
<evidence type="ECO:0000313" key="10">
    <source>
        <dbReference type="Proteomes" id="UP001152797"/>
    </source>
</evidence>
<dbReference type="EMBL" id="CAMXCT010006502">
    <property type="protein sequence ID" value="CAI4014835.1"/>
    <property type="molecule type" value="Genomic_DNA"/>
</dbReference>
<dbReference type="Pfam" id="PF19028">
    <property type="entry name" value="TSP1_spondin"/>
    <property type="match status" value="2"/>
</dbReference>
<dbReference type="Pfam" id="PF00090">
    <property type="entry name" value="TSP_1"/>
    <property type="match status" value="1"/>
</dbReference>
<feature type="signal peptide" evidence="6">
    <location>
        <begin position="1"/>
        <end position="20"/>
    </location>
</feature>
<evidence type="ECO:0000256" key="5">
    <source>
        <dbReference type="SAM" id="MobiDB-lite"/>
    </source>
</evidence>
<name>A0A9P1DSG9_9DINO</name>
<keyword evidence="3" id="KW-1015">Disulfide bond</keyword>
<dbReference type="EMBL" id="CAMXCT020006502">
    <property type="protein sequence ID" value="CAL1168210.1"/>
    <property type="molecule type" value="Genomic_DNA"/>
</dbReference>
<dbReference type="SUPFAM" id="SSF82895">
    <property type="entry name" value="TSP-1 type 1 repeat"/>
    <property type="match status" value="3"/>
</dbReference>
<dbReference type="Gene3D" id="2.20.100.10">
    <property type="entry name" value="Thrombospondin type-1 (TSP1) repeat"/>
    <property type="match status" value="3"/>
</dbReference>
<dbReference type="OrthoDB" id="5917978at2759"/>
<feature type="region of interest" description="Disordered" evidence="5">
    <location>
        <begin position="623"/>
        <end position="662"/>
    </location>
</feature>
<keyword evidence="4" id="KW-0325">Glycoprotein</keyword>
<protein>
    <submittedName>
        <fullName evidence="9">Hemicentin-1 (Fibulin-6) (FIBL-6)</fullName>
    </submittedName>
</protein>
<sequence>MLQMAFRLLVCPIVIYVCVAETPSRGHHQGQLQAEVSEDGRIMMQKTEEPETQETEPQRREEPQTHQETELQGHEEPLAHEEAEFQDHEEPQKDESPEAHEAQLLEEEHGEAASELADGEVEIFSKWGRRRRRRRSRRRAIPCVWHGWGGWTSCNKPCGTGQQSRTRGVRVHAQHGGRGCTGSGKETRNCNTHHCPVNCVWKPFGAWGKCSKTCAGGVQKRTRGVARAAAHGGKKCTGAAEESKKCNEQPCPVDCKYAEWGEWADCSVTCGNGTRKHAREVETEAQHGAVMPAWLGDLLRLLSVGGSTQWFGLVCPVHCTVSLPYLLSMFCAGVCLGILGTVFSAEFSCGLGLVAIPPASLPPPPSGSVLTVIVTLRFLADGLEAVKTLDRGPLFLYVLLLPEFEVEGAVPDALVSSDLLLAVDELLGPCAQVSVGLAAEGEDGQEVPLDLATLEPPWAGKASPATKAKAKAPSRNVAAQRPAHRRDFEQLPISPQALSKTQFMSTIGGAPKTKQAPPAVPGLFPEDEPAVPLEEMEMDRPDLDPISHSLPVQQKDLPSFQGKAVVTWSVKEGLEEDPPAGVFAAKPPATNPRLRAFAPLCPPEWATTALAYLKEADVIQSRRQEAIPNRKPVGNLSEKAEAAPKRKNQRYPKKRTKDDPWR</sequence>
<feature type="chain" id="PRO_5043271728" evidence="6">
    <location>
        <begin position="21"/>
        <end position="662"/>
    </location>
</feature>
<reference evidence="9 10" key="2">
    <citation type="submission" date="2024-05" db="EMBL/GenBank/DDBJ databases">
        <authorList>
            <person name="Chen Y."/>
            <person name="Shah S."/>
            <person name="Dougan E. K."/>
            <person name="Thang M."/>
            <person name="Chan C."/>
        </authorList>
    </citation>
    <scope>NUCLEOTIDE SEQUENCE [LARGE SCALE GENOMIC DNA]</scope>
</reference>
<proteinExistence type="predicted"/>
<evidence type="ECO:0000256" key="2">
    <source>
        <dbReference type="ARBA" id="ARBA00022737"/>
    </source>
</evidence>
<dbReference type="PROSITE" id="PS50092">
    <property type="entry name" value="TSP1"/>
    <property type="match status" value="3"/>
</dbReference>
<dbReference type="SMART" id="SM00209">
    <property type="entry name" value="TSP1"/>
    <property type="match status" value="3"/>
</dbReference>
<evidence type="ECO:0000313" key="9">
    <source>
        <dbReference type="EMBL" id="CAL4802147.1"/>
    </source>
</evidence>
<feature type="compositionally biased region" description="Low complexity" evidence="5">
    <location>
        <begin position="459"/>
        <end position="474"/>
    </location>
</feature>
<dbReference type="InterPro" id="IPR036383">
    <property type="entry name" value="TSP1_rpt_sf"/>
</dbReference>
<feature type="compositionally biased region" description="Basic residues" evidence="5">
    <location>
        <begin position="645"/>
        <end position="655"/>
    </location>
</feature>
<dbReference type="InterPro" id="IPR052065">
    <property type="entry name" value="Compl_asym_regulator"/>
</dbReference>
<feature type="region of interest" description="Disordered" evidence="5">
    <location>
        <begin position="47"/>
        <end position="74"/>
    </location>
</feature>
<feature type="compositionally biased region" description="Basic and acidic residues" evidence="5">
    <location>
        <begin position="56"/>
        <end position="74"/>
    </location>
</feature>
<dbReference type="PANTHER" id="PTHR22906:SF21">
    <property type="entry name" value="SEMA DOMAIN-CONTAINING PROTEIN"/>
    <property type="match status" value="1"/>
</dbReference>
<evidence type="ECO:0000259" key="7">
    <source>
        <dbReference type="Pfam" id="PF19028"/>
    </source>
</evidence>
<evidence type="ECO:0000256" key="1">
    <source>
        <dbReference type="ARBA" id="ARBA00022729"/>
    </source>
</evidence>
<keyword evidence="2" id="KW-0677">Repeat</keyword>
<accession>A0A9P1DSG9</accession>